<dbReference type="OrthoDB" id="7890494at2759"/>
<reference evidence="1 2" key="1">
    <citation type="journal article" date="2019" name="Commun. Biol.">
        <title>The bagworm genome reveals a unique fibroin gene that provides high tensile strength.</title>
        <authorList>
            <person name="Kono N."/>
            <person name="Nakamura H."/>
            <person name="Ohtoshi R."/>
            <person name="Tomita M."/>
            <person name="Numata K."/>
            <person name="Arakawa K."/>
        </authorList>
    </citation>
    <scope>NUCLEOTIDE SEQUENCE [LARGE SCALE GENOMIC DNA]</scope>
</reference>
<organism evidence="1 2">
    <name type="scientific">Eumeta variegata</name>
    <name type="common">Bagworm moth</name>
    <name type="synonym">Eumeta japonica</name>
    <dbReference type="NCBI Taxonomy" id="151549"/>
    <lineage>
        <taxon>Eukaryota</taxon>
        <taxon>Metazoa</taxon>
        <taxon>Ecdysozoa</taxon>
        <taxon>Arthropoda</taxon>
        <taxon>Hexapoda</taxon>
        <taxon>Insecta</taxon>
        <taxon>Pterygota</taxon>
        <taxon>Neoptera</taxon>
        <taxon>Endopterygota</taxon>
        <taxon>Lepidoptera</taxon>
        <taxon>Glossata</taxon>
        <taxon>Ditrysia</taxon>
        <taxon>Tineoidea</taxon>
        <taxon>Psychidae</taxon>
        <taxon>Oiketicinae</taxon>
        <taxon>Eumeta</taxon>
    </lineage>
</organism>
<sequence length="214" mass="25076">MLHVNTCCRQASTITDGHSRARVSPLNGDGLPPSPLRHCKQVTLWQPRVGKISRGRQVRRWEDDLKQTAGPFWLRVARDRIHWKELEEAYAKRHTNLGTSCNPMFRNKRLLLLLVTRKIIINDVDFVKETYAEYFGFKMDKLVKSWVSHKVCKSLRLWKKGQRAGLDFGVPMIWMEPKNHFDDCYFCVVDAKGFNRNQTWRYPDLESTKCPVAQ</sequence>
<evidence type="ECO:0000313" key="1">
    <source>
        <dbReference type="EMBL" id="GBP06891.1"/>
    </source>
</evidence>
<accession>A0A4C1T0V8</accession>
<proteinExistence type="predicted"/>
<name>A0A4C1T0V8_EUMVA</name>
<keyword evidence="2" id="KW-1185">Reference proteome</keyword>
<protein>
    <submittedName>
        <fullName evidence="1">Uncharacterized protein</fullName>
    </submittedName>
</protein>
<evidence type="ECO:0000313" key="2">
    <source>
        <dbReference type="Proteomes" id="UP000299102"/>
    </source>
</evidence>
<dbReference type="EMBL" id="BGZK01000023">
    <property type="protein sequence ID" value="GBP06891.1"/>
    <property type="molecule type" value="Genomic_DNA"/>
</dbReference>
<dbReference type="AlphaFoldDB" id="A0A4C1T0V8"/>
<gene>
    <name evidence="1" type="ORF">EVAR_92783_1</name>
</gene>
<dbReference type="Proteomes" id="UP000299102">
    <property type="component" value="Unassembled WGS sequence"/>
</dbReference>
<comment type="caution">
    <text evidence="1">The sequence shown here is derived from an EMBL/GenBank/DDBJ whole genome shotgun (WGS) entry which is preliminary data.</text>
</comment>